<evidence type="ECO:0000313" key="3">
    <source>
        <dbReference type="Proteomes" id="UP000249115"/>
    </source>
</evidence>
<dbReference type="AlphaFoldDB" id="A0A2W7REE9"/>
<organism evidence="2 3">
    <name type="scientific">Algoriphagus ratkowskyi</name>
    <dbReference type="NCBI Taxonomy" id="57028"/>
    <lineage>
        <taxon>Bacteria</taxon>
        <taxon>Pseudomonadati</taxon>
        <taxon>Bacteroidota</taxon>
        <taxon>Cytophagia</taxon>
        <taxon>Cytophagales</taxon>
        <taxon>Cyclobacteriaceae</taxon>
        <taxon>Algoriphagus</taxon>
    </lineage>
</organism>
<name>A0A2W7REE9_9BACT</name>
<feature type="transmembrane region" description="Helical" evidence="1">
    <location>
        <begin position="106"/>
        <end position="124"/>
    </location>
</feature>
<keyword evidence="1" id="KW-0472">Membrane</keyword>
<dbReference type="EMBL" id="QKZU01000004">
    <property type="protein sequence ID" value="PZX59283.1"/>
    <property type="molecule type" value="Genomic_DNA"/>
</dbReference>
<dbReference type="Proteomes" id="UP000249115">
    <property type="component" value="Unassembled WGS sequence"/>
</dbReference>
<comment type="caution">
    <text evidence="2">The sequence shown here is derived from an EMBL/GenBank/DDBJ whole genome shotgun (WGS) entry which is preliminary data.</text>
</comment>
<keyword evidence="1" id="KW-1133">Transmembrane helix</keyword>
<sequence>MDELFQYIACRIKRLKKSNSLITFTFLLVGVGIITWKYSYYSAITTVFIFTSALTLFDLILNLKFYLYPLKKKSSFDKGQKLFTWILIAIIVVIQCILWNRRITILTIGIGLTYAVVLKIILFYKSIFR</sequence>
<feature type="transmembrane region" description="Helical" evidence="1">
    <location>
        <begin position="44"/>
        <end position="61"/>
    </location>
</feature>
<reference evidence="2 3" key="1">
    <citation type="submission" date="2018-06" db="EMBL/GenBank/DDBJ databases">
        <title>Genomic Encyclopedia of Archaeal and Bacterial Type Strains, Phase II (KMG-II): from individual species to whole genera.</title>
        <authorList>
            <person name="Goeker M."/>
        </authorList>
    </citation>
    <scope>NUCLEOTIDE SEQUENCE [LARGE SCALE GENOMIC DNA]</scope>
    <source>
        <strain evidence="2 3">DSM 22686</strain>
    </source>
</reference>
<gene>
    <name evidence="2" type="ORF">LV84_01313</name>
</gene>
<keyword evidence="1" id="KW-0812">Transmembrane</keyword>
<evidence type="ECO:0000256" key="1">
    <source>
        <dbReference type="SAM" id="Phobius"/>
    </source>
</evidence>
<feature type="transmembrane region" description="Helical" evidence="1">
    <location>
        <begin position="21"/>
        <end position="38"/>
    </location>
</feature>
<accession>A0A2W7REE9</accession>
<proteinExistence type="predicted"/>
<protein>
    <submittedName>
        <fullName evidence="2">Uncharacterized protein</fullName>
    </submittedName>
</protein>
<feature type="transmembrane region" description="Helical" evidence="1">
    <location>
        <begin position="82"/>
        <end position="100"/>
    </location>
</feature>
<evidence type="ECO:0000313" key="2">
    <source>
        <dbReference type="EMBL" id="PZX59283.1"/>
    </source>
</evidence>